<protein>
    <submittedName>
        <fullName evidence="2">DNA polymerase-3 subunit epsilon</fullName>
    </submittedName>
</protein>
<dbReference type="PANTHER" id="PTHR30231:SF41">
    <property type="entry name" value="DNA POLYMERASE III SUBUNIT EPSILON"/>
    <property type="match status" value="1"/>
</dbReference>
<feature type="domain" description="Exonuclease" evidence="1">
    <location>
        <begin position="8"/>
        <end position="174"/>
    </location>
</feature>
<organism evidence="2 3">
    <name type="scientific">Hydrobacter penzbergensis</name>
    <dbReference type="NCBI Taxonomy" id="1235997"/>
    <lineage>
        <taxon>Bacteria</taxon>
        <taxon>Pseudomonadati</taxon>
        <taxon>Bacteroidota</taxon>
        <taxon>Chitinophagia</taxon>
        <taxon>Chitinophagales</taxon>
        <taxon>Chitinophagaceae</taxon>
        <taxon>Hydrobacter</taxon>
    </lineage>
</organism>
<dbReference type="Proteomes" id="UP000198711">
    <property type="component" value="Unassembled WGS sequence"/>
</dbReference>
<dbReference type="RefSeq" id="WP_092721234.1">
    <property type="nucleotide sequence ID" value="NZ_FNNO01000001.1"/>
</dbReference>
<gene>
    <name evidence="2" type="ORF">SAMN05444410_10129</name>
</gene>
<accession>A0A8X8ID15</accession>
<dbReference type="Pfam" id="PF20600">
    <property type="entry name" value="ExoX-like_C"/>
    <property type="match status" value="1"/>
</dbReference>
<evidence type="ECO:0000313" key="3">
    <source>
        <dbReference type="Proteomes" id="UP000198711"/>
    </source>
</evidence>
<dbReference type="InterPro" id="IPR036397">
    <property type="entry name" value="RNaseH_sf"/>
</dbReference>
<dbReference type="GO" id="GO:0045004">
    <property type="term" value="P:DNA replication proofreading"/>
    <property type="evidence" value="ECO:0007669"/>
    <property type="project" value="TreeGrafter"/>
</dbReference>
<dbReference type="Pfam" id="PF00929">
    <property type="entry name" value="RNase_T"/>
    <property type="match status" value="1"/>
</dbReference>
<reference evidence="2 3" key="1">
    <citation type="submission" date="2016-10" db="EMBL/GenBank/DDBJ databases">
        <authorList>
            <person name="Varghese N."/>
            <person name="Submissions S."/>
        </authorList>
    </citation>
    <scope>NUCLEOTIDE SEQUENCE [LARGE SCALE GENOMIC DNA]</scope>
    <source>
        <strain evidence="2 3">DSM 25353</strain>
    </source>
</reference>
<dbReference type="AlphaFoldDB" id="A0A8X8ID15"/>
<dbReference type="CDD" id="cd06127">
    <property type="entry name" value="DEDDh"/>
    <property type="match status" value="1"/>
</dbReference>
<dbReference type="SMART" id="SM00479">
    <property type="entry name" value="EXOIII"/>
    <property type="match status" value="1"/>
</dbReference>
<dbReference type="GO" id="GO:0005829">
    <property type="term" value="C:cytosol"/>
    <property type="evidence" value="ECO:0007669"/>
    <property type="project" value="TreeGrafter"/>
</dbReference>
<dbReference type="EMBL" id="FNNO01000001">
    <property type="protein sequence ID" value="SDW02021.1"/>
    <property type="molecule type" value="Genomic_DNA"/>
</dbReference>
<dbReference type="InterPro" id="IPR012337">
    <property type="entry name" value="RNaseH-like_sf"/>
</dbReference>
<name>A0A8X8ID15_9BACT</name>
<evidence type="ECO:0000259" key="1">
    <source>
        <dbReference type="SMART" id="SM00479"/>
    </source>
</evidence>
<dbReference type="InterPro" id="IPR046768">
    <property type="entry name" value="ExoX-like_C"/>
</dbReference>
<comment type="caution">
    <text evidence="2">The sequence shown here is derived from an EMBL/GenBank/DDBJ whole genome shotgun (WGS) entry which is preliminary data.</text>
</comment>
<dbReference type="PANTHER" id="PTHR30231">
    <property type="entry name" value="DNA POLYMERASE III SUBUNIT EPSILON"/>
    <property type="match status" value="1"/>
</dbReference>
<dbReference type="SUPFAM" id="SSF53098">
    <property type="entry name" value="Ribonuclease H-like"/>
    <property type="match status" value="1"/>
</dbReference>
<evidence type="ECO:0000313" key="2">
    <source>
        <dbReference type="EMBL" id="SDW02021.1"/>
    </source>
</evidence>
<sequence>MKLQLSRPIAFIDLETTGVNISVDRIVELAIVKVMPDGSRQVKRKLINPLMPIPASASAIHGITDDMVKDAPSFKQVANEVKQFIDNCDMGGYNSNRFDIPMLIEEFLRIGIAFSVEGKKMVDVQKVFHMMEQRTLSAAYKFYCQKTLDDAHSAEADATATWEVLEAQIERYPQIGNTVESIVKFTGEDDIVDFARRFVKEKGIEVFNFGKHKGKPVAQVLKEEPQYYDWMMKGDFAMNTKQKLTEILNRTLLKKG</sequence>
<dbReference type="GO" id="GO:0008408">
    <property type="term" value="F:3'-5' exonuclease activity"/>
    <property type="evidence" value="ECO:0007669"/>
    <property type="project" value="TreeGrafter"/>
</dbReference>
<dbReference type="InterPro" id="IPR013520">
    <property type="entry name" value="Ribonucl_H"/>
</dbReference>
<keyword evidence="3" id="KW-1185">Reference proteome</keyword>
<dbReference type="GO" id="GO:0003676">
    <property type="term" value="F:nucleic acid binding"/>
    <property type="evidence" value="ECO:0007669"/>
    <property type="project" value="InterPro"/>
</dbReference>
<proteinExistence type="predicted"/>
<dbReference type="Gene3D" id="3.30.420.10">
    <property type="entry name" value="Ribonuclease H-like superfamily/Ribonuclease H"/>
    <property type="match status" value="1"/>
</dbReference>